<dbReference type="SUPFAM" id="SSF51126">
    <property type="entry name" value="Pectin lyase-like"/>
    <property type="match status" value="1"/>
</dbReference>
<keyword evidence="2" id="KW-1185">Reference proteome</keyword>
<dbReference type="Proteomes" id="UP001281761">
    <property type="component" value="Unassembled WGS sequence"/>
</dbReference>
<dbReference type="InterPro" id="IPR011050">
    <property type="entry name" value="Pectin_lyase_fold/virulence"/>
</dbReference>
<evidence type="ECO:0000313" key="2">
    <source>
        <dbReference type="Proteomes" id="UP001281761"/>
    </source>
</evidence>
<comment type="caution">
    <text evidence="1">The sequence shown here is derived from an EMBL/GenBank/DDBJ whole genome shotgun (WGS) entry which is preliminary data.</text>
</comment>
<name>A0ABQ9X0Q5_9EUKA</name>
<organism evidence="1 2">
    <name type="scientific">Blattamonas nauphoetae</name>
    <dbReference type="NCBI Taxonomy" id="2049346"/>
    <lineage>
        <taxon>Eukaryota</taxon>
        <taxon>Metamonada</taxon>
        <taxon>Preaxostyla</taxon>
        <taxon>Oxymonadida</taxon>
        <taxon>Blattamonas</taxon>
    </lineage>
</organism>
<sequence>MEERLVRVKDGKKMLVRRPNDPRKADKVDLEGESIDFVPGEQNMEEGGEFTVTISPDYVEMLGMNGNHVLRSLKHPSPGKEERERGVCKLDTATIENVSRTIGDGSVVHSSLSSSEDKLEIVGCSFSSCSSSGNGGALFVSSSLDHDPANLIIQSTFGADISCGEGKKGEWIFLQSYSLESYLKGSTWTGSISTLVAPKDDALVWGEDGSEKEDLEYASLSLLYYLKPFNQPTIAVGDGGRDGAGCGRTHLRCSSFSTAVSHLSGSTPLEVEIVSSLSLVKKETFSLSFTMKPSDETATIAVGESGEFEVSANTLTLSKLTFDGKGTKRSDSLLSIVDTGSMTIAGCTFANLKTSGKGSVFSSTLNTGNTLSISESSFSSCSSTGNGGVLFVEMVGGSFVIPTALTFTGCSSEGKGQNLFLVHPSLQSLLSGGSLDGIKPTLPSTGLVSTDEKEKWFGSSSTTDESSSLLFFWHPHTESSGPVHVHENGESHSLCGLNQLPCSLVQPSLSKANTDNKTIIDSDFVLNESITTANQPSTLTSVSKSVTVSVGVNGKFALSSGSLTLSALSFVQSSSVELLEHALISVGCASSSLIVDGCSFKSFRLSLNALMEHSNSSLILKSCVFAEIVRLEGDGGVLESVMEEGMELDVDSVELASVWTWPVKLCPVEVGLSSPMSSLLFGR</sequence>
<gene>
    <name evidence="1" type="ORF">BLNAU_20870</name>
</gene>
<dbReference type="EMBL" id="JARBJD010000309">
    <property type="protein sequence ID" value="KAK2944201.1"/>
    <property type="molecule type" value="Genomic_DNA"/>
</dbReference>
<protein>
    <submittedName>
        <fullName evidence="1">Uncharacterized protein</fullName>
    </submittedName>
</protein>
<evidence type="ECO:0000313" key="1">
    <source>
        <dbReference type="EMBL" id="KAK2944201.1"/>
    </source>
</evidence>
<reference evidence="1 2" key="1">
    <citation type="journal article" date="2022" name="bioRxiv">
        <title>Genomics of Preaxostyla Flagellates Illuminates Evolutionary Transitions and the Path Towards Mitochondrial Loss.</title>
        <authorList>
            <person name="Novak L.V.F."/>
            <person name="Treitli S.C."/>
            <person name="Pyrih J."/>
            <person name="Halakuc P."/>
            <person name="Pipaliya S.V."/>
            <person name="Vacek V."/>
            <person name="Brzon O."/>
            <person name="Soukal P."/>
            <person name="Eme L."/>
            <person name="Dacks J.B."/>
            <person name="Karnkowska A."/>
            <person name="Elias M."/>
            <person name="Hampl V."/>
        </authorList>
    </citation>
    <scope>NUCLEOTIDE SEQUENCE [LARGE SCALE GENOMIC DNA]</scope>
    <source>
        <strain evidence="1">NAU3</strain>
        <tissue evidence="1">Gut</tissue>
    </source>
</reference>
<proteinExistence type="predicted"/>
<accession>A0ABQ9X0Q5</accession>